<dbReference type="EC" id="1.1.1.193" evidence="15"/>
<feature type="binding site" evidence="17">
    <location>
        <position position="203"/>
    </location>
    <ligand>
        <name>substrate</name>
    </ligand>
</feature>
<dbReference type="NCBIfam" id="TIGR00326">
    <property type="entry name" value="eubact_ribD"/>
    <property type="match status" value="1"/>
</dbReference>
<dbReference type="PROSITE" id="PS51747">
    <property type="entry name" value="CYT_DCMP_DEAMINASES_2"/>
    <property type="match status" value="1"/>
</dbReference>
<comment type="pathway">
    <text evidence="2 15">Cofactor biosynthesis; riboflavin biosynthesis; 5-amino-6-(D-ribitylamino)uracil from GTP: step 2/4.</text>
</comment>
<dbReference type="PANTHER" id="PTHR38011:SF7">
    <property type="entry name" value="2,5-DIAMINO-6-RIBOSYLAMINO-4(3H)-PYRIMIDINONE 5'-PHOSPHATE REDUCTASE"/>
    <property type="match status" value="1"/>
</dbReference>
<feature type="binding site" evidence="17">
    <location>
        <begin position="296"/>
        <end position="302"/>
    </location>
    <ligand>
        <name>NADP(+)</name>
        <dbReference type="ChEBI" id="CHEBI:58349"/>
    </ligand>
</feature>
<evidence type="ECO:0000256" key="5">
    <source>
        <dbReference type="ARBA" id="ARBA00007417"/>
    </source>
</evidence>
<name>A0A1M5SSG8_9FIRM</name>
<comment type="function">
    <text evidence="1 15">Converts 2,5-diamino-6-(ribosylamino)-4(3h)-pyrimidinone 5'-phosphate into 5-amino-6-(ribosylamino)-2,4(1h,3h)-pyrimidinedione 5'-phosphate.</text>
</comment>
<evidence type="ECO:0000256" key="6">
    <source>
        <dbReference type="ARBA" id="ARBA00022619"/>
    </source>
</evidence>
<dbReference type="GO" id="GO:0008270">
    <property type="term" value="F:zinc ion binding"/>
    <property type="evidence" value="ECO:0007669"/>
    <property type="project" value="InterPro"/>
</dbReference>
<feature type="active site" description="Proton donor" evidence="16">
    <location>
        <position position="51"/>
    </location>
</feature>
<dbReference type="PIRSF" id="PIRSF006769">
    <property type="entry name" value="RibD"/>
    <property type="match status" value="1"/>
</dbReference>
<dbReference type="InterPro" id="IPR002125">
    <property type="entry name" value="CMP_dCMP_dom"/>
</dbReference>
<feature type="binding site" evidence="17">
    <location>
        <position position="199"/>
    </location>
    <ligand>
        <name>NADP(+)</name>
        <dbReference type="ChEBI" id="CHEBI:58349"/>
    </ligand>
</feature>
<dbReference type="GO" id="GO:0050661">
    <property type="term" value="F:NADP binding"/>
    <property type="evidence" value="ECO:0007669"/>
    <property type="project" value="InterPro"/>
</dbReference>
<dbReference type="CDD" id="cd01284">
    <property type="entry name" value="Riboflavin_deaminase-reductase"/>
    <property type="match status" value="1"/>
</dbReference>
<evidence type="ECO:0000256" key="13">
    <source>
        <dbReference type="ARBA" id="ARBA00049861"/>
    </source>
</evidence>
<evidence type="ECO:0000256" key="8">
    <source>
        <dbReference type="ARBA" id="ARBA00022801"/>
    </source>
</evidence>
<feature type="binding site" evidence="17">
    <location>
        <position position="294"/>
    </location>
    <ligand>
        <name>substrate</name>
    </ligand>
</feature>
<keyword evidence="11 15" id="KW-0560">Oxidoreductase</keyword>
<dbReference type="InterPro" id="IPR002734">
    <property type="entry name" value="RibDG_C"/>
</dbReference>
<dbReference type="GO" id="GO:0009231">
    <property type="term" value="P:riboflavin biosynthetic process"/>
    <property type="evidence" value="ECO:0007669"/>
    <property type="project" value="UniProtKB-UniPathway"/>
</dbReference>
<keyword evidence="7 15" id="KW-0479">Metal-binding</keyword>
<comment type="pathway">
    <text evidence="3 15">Cofactor biosynthesis; riboflavin biosynthesis; 5-amino-6-(D-ribitylamino)uracil from GTP: step 3/4.</text>
</comment>
<feature type="binding site" evidence="18">
    <location>
        <position position="83"/>
    </location>
    <ligand>
        <name>Zn(2+)</name>
        <dbReference type="ChEBI" id="CHEBI:29105"/>
        <note>catalytic</note>
    </ligand>
</feature>
<accession>A0A1M5SSG8</accession>
<evidence type="ECO:0000256" key="15">
    <source>
        <dbReference type="PIRNR" id="PIRNR006769"/>
    </source>
</evidence>
<feature type="binding site" evidence="17">
    <location>
        <position position="167"/>
    </location>
    <ligand>
        <name>substrate</name>
    </ligand>
</feature>
<dbReference type="InterPro" id="IPR004794">
    <property type="entry name" value="Eubact_RibD"/>
</dbReference>
<comment type="catalytic activity">
    <reaction evidence="14 15">
        <text>2,5-diamino-6-hydroxy-4-(5-phosphoribosylamino)-pyrimidine + H2O + H(+) = 5-amino-6-(5-phospho-D-ribosylamino)uracil + NH4(+)</text>
        <dbReference type="Rhea" id="RHEA:21868"/>
        <dbReference type="ChEBI" id="CHEBI:15377"/>
        <dbReference type="ChEBI" id="CHEBI:15378"/>
        <dbReference type="ChEBI" id="CHEBI:28938"/>
        <dbReference type="ChEBI" id="CHEBI:58453"/>
        <dbReference type="ChEBI" id="CHEBI:58614"/>
        <dbReference type="EC" id="3.5.4.26"/>
    </reaction>
</comment>
<dbReference type="SUPFAM" id="SSF53597">
    <property type="entry name" value="Dihydrofolate reductase-like"/>
    <property type="match status" value="1"/>
</dbReference>
<dbReference type="InterPro" id="IPR050765">
    <property type="entry name" value="Riboflavin_Biosynth_HTPR"/>
</dbReference>
<evidence type="ECO:0000256" key="12">
    <source>
        <dbReference type="ARBA" id="ARBA00023268"/>
    </source>
</evidence>
<protein>
    <recommendedName>
        <fullName evidence="15">Riboflavin biosynthesis protein RibD</fullName>
    </recommendedName>
    <domain>
        <recommendedName>
            <fullName evidence="15">Diaminohydroxyphosphoribosylaminopyrimidine deaminase</fullName>
            <shortName evidence="15">DRAP deaminase</shortName>
            <ecNumber evidence="15">3.5.4.26</ecNumber>
        </recommendedName>
        <alternativeName>
            <fullName evidence="15">Riboflavin-specific deaminase</fullName>
        </alternativeName>
    </domain>
    <domain>
        <recommendedName>
            <fullName evidence="15">5-amino-6-(5-phosphoribosylamino)uracil reductase</fullName>
            <ecNumber evidence="15">1.1.1.193</ecNumber>
        </recommendedName>
        <alternativeName>
            <fullName evidence="15">HTP reductase</fullName>
        </alternativeName>
    </domain>
</protein>
<dbReference type="InterPro" id="IPR011549">
    <property type="entry name" value="RibD_C"/>
</dbReference>
<evidence type="ECO:0000259" key="19">
    <source>
        <dbReference type="PROSITE" id="PS51747"/>
    </source>
</evidence>
<evidence type="ECO:0000256" key="14">
    <source>
        <dbReference type="ARBA" id="ARBA00049886"/>
    </source>
</evidence>
<feature type="binding site" evidence="17">
    <location>
        <position position="222"/>
    </location>
    <ligand>
        <name>NADP(+)</name>
        <dbReference type="ChEBI" id="CHEBI:58349"/>
    </ligand>
</feature>
<feature type="binding site" evidence="18">
    <location>
        <position position="74"/>
    </location>
    <ligand>
        <name>Zn(2+)</name>
        <dbReference type="ChEBI" id="CHEBI:29105"/>
        <note>catalytic</note>
    </ligand>
</feature>
<dbReference type="InterPro" id="IPR024072">
    <property type="entry name" value="DHFR-like_dom_sf"/>
</dbReference>
<dbReference type="AlphaFoldDB" id="A0A1M5SSG8"/>
<comment type="catalytic activity">
    <reaction evidence="13 15">
        <text>5-amino-6-(5-phospho-D-ribitylamino)uracil + NADP(+) = 5-amino-6-(5-phospho-D-ribosylamino)uracil + NADPH + H(+)</text>
        <dbReference type="Rhea" id="RHEA:17845"/>
        <dbReference type="ChEBI" id="CHEBI:15378"/>
        <dbReference type="ChEBI" id="CHEBI:57783"/>
        <dbReference type="ChEBI" id="CHEBI:58349"/>
        <dbReference type="ChEBI" id="CHEBI:58421"/>
        <dbReference type="ChEBI" id="CHEBI:58453"/>
        <dbReference type="EC" id="1.1.1.193"/>
    </reaction>
</comment>
<dbReference type="PROSITE" id="PS00903">
    <property type="entry name" value="CYT_DCMP_DEAMINASES_1"/>
    <property type="match status" value="1"/>
</dbReference>
<keyword evidence="9 15" id="KW-0862">Zinc</keyword>
<feature type="binding site" evidence="17">
    <location>
        <position position="153"/>
    </location>
    <ligand>
        <name>NADP(+)</name>
        <dbReference type="ChEBI" id="CHEBI:58349"/>
    </ligand>
</feature>
<dbReference type="PANTHER" id="PTHR38011">
    <property type="entry name" value="DIHYDROFOLATE REDUCTASE FAMILY PROTEIN (AFU_ORTHOLOGUE AFUA_8G06820)"/>
    <property type="match status" value="1"/>
</dbReference>
<evidence type="ECO:0000256" key="7">
    <source>
        <dbReference type="ARBA" id="ARBA00022723"/>
    </source>
</evidence>
<dbReference type="EMBL" id="FQXO01000014">
    <property type="protein sequence ID" value="SHH41248.1"/>
    <property type="molecule type" value="Genomic_DNA"/>
</dbReference>
<dbReference type="UniPathway" id="UPA00275">
    <property type="reaction ID" value="UER00401"/>
</dbReference>
<reference evidence="21" key="1">
    <citation type="submission" date="2016-11" db="EMBL/GenBank/DDBJ databases">
        <authorList>
            <person name="Varghese N."/>
            <person name="Submissions S."/>
        </authorList>
    </citation>
    <scope>NUCLEOTIDE SEQUENCE [LARGE SCALE GENOMIC DNA]</scope>
    <source>
        <strain evidence="21">DSM 13643</strain>
    </source>
</reference>
<dbReference type="NCBIfam" id="TIGR00227">
    <property type="entry name" value="ribD_Cterm"/>
    <property type="match status" value="1"/>
</dbReference>
<gene>
    <name evidence="20" type="ORF">SAMN02745135_00710</name>
</gene>
<dbReference type="Pfam" id="PF01872">
    <property type="entry name" value="RibD_C"/>
    <property type="match status" value="1"/>
</dbReference>
<evidence type="ECO:0000256" key="9">
    <source>
        <dbReference type="ARBA" id="ARBA00022833"/>
    </source>
</evidence>
<dbReference type="OrthoDB" id="9800865at2"/>
<comment type="similarity">
    <text evidence="5 15">In the C-terminal section; belongs to the HTP reductase family.</text>
</comment>
<comment type="similarity">
    <text evidence="4 15">In the N-terminal section; belongs to the cytidine and deoxycytidylate deaminase family.</text>
</comment>
<proteinExistence type="inferred from homology"/>
<feature type="binding site" evidence="17">
    <location>
        <position position="183"/>
    </location>
    <ligand>
        <name>substrate</name>
    </ligand>
</feature>
<dbReference type="Gene3D" id="3.40.430.10">
    <property type="entry name" value="Dihydrofolate Reductase, subunit A"/>
    <property type="match status" value="1"/>
</dbReference>
<feature type="binding site" evidence="17">
    <location>
        <position position="169"/>
    </location>
    <ligand>
        <name>NADP(+)</name>
        <dbReference type="ChEBI" id="CHEBI:58349"/>
    </ligand>
</feature>
<dbReference type="FunFam" id="3.40.140.10:FF:000025">
    <property type="entry name" value="Riboflavin biosynthesis protein RibD"/>
    <property type="match status" value="1"/>
</dbReference>
<evidence type="ECO:0000256" key="3">
    <source>
        <dbReference type="ARBA" id="ARBA00004910"/>
    </source>
</evidence>
<feature type="binding site" evidence="17">
    <location>
        <position position="195"/>
    </location>
    <ligand>
        <name>NADP(+)</name>
        <dbReference type="ChEBI" id="CHEBI:58349"/>
    </ligand>
</feature>
<feature type="binding site" evidence="18">
    <location>
        <position position="49"/>
    </location>
    <ligand>
        <name>Zn(2+)</name>
        <dbReference type="ChEBI" id="CHEBI:29105"/>
        <note>catalytic</note>
    </ligand>
</feature>
<dbReference type="RefSeq" id="WP_073195527.1">
    <property type="nucleotide sequence ID" value="NZ_FQXO01000014.1"/>
</dbReference>
<organism evidence="20 21">
    <name type="scientific">Caloranaerobacter azorensis DSM 13643</name>
    <dbReference type="NCBI Taxonomy" id="1121264"/>
    <lineage>
        <taxon>Bacteria</taxon>
        <taxon>Bacillati</taxon>
        <taxon>Bacillota</taxon>
        <taxon>Tissierellia</taxon>
        <taxon>Tissierellales</taxon>
        <taxon>Thermohalobacteraceae</taxon>
        <taxon>Caloranaerobacter</taxon>
    </lineage>
</organism>
<keyword evidence="10 15" id="KW-0521">NADP</keyword>
<evidence type="ECO:0000256" key="16">
    <source>
        <dbReference type="PIRSR" id="PIRSR006769-1"/>
    </source>
</evidence>
<dbReference type="GO" id="GO:0008703">
    <property type="term" value="F:5-amino-6-(5-phosphoribosylamino)uracil reductase activity"/>
    <property type="evidence" value="ECO:0007669"/>
    <property type="project" value="UniProtKB-EC"/>
</dbReference>
<keyword evidence="21" id="KW-1185">Reference proteome</keyword>
<dbReference type="EC" id="3.5.4.26" evidence="15"/>
<feature type="binding site" evidence="17">
    <location>
        <position position="206"/>
    </location>
    <ligand>
        <name>substrate</name>
    </ligand>
</feature>
<evidence type="ECO:0000256" key="11">
    <source>
        <dbReference type="ARBA" id="ARBA00023002"/>
    </source>
</evidence>
<dbReference type="Pfam" id="PF00383">
    <property type="entry name" value="dCMP_cyt_deam_1"/>
    <property type="match status" value="1"/>
</dbReference>
<feature type="domain" description="CMP/dCMP-type deaminase" evidence="19">
    <location>
        <begin position="1"/>
        <end position="122"/>
    </location>
</feature>
<evidence type="ECO:0000256" key="2">
    <source>
        <dbReference type="ARBA" id="ARBA00004882"/>
    </source>
</evidence>
<evidence type="ECO:0000256" key="18">
    <source>
        <dbReference type="PIRSR" id="PIRSR006769-3"/>
    </source>
</evidence>
<evidence type="ECO:0000256" key="4">
    <source>
        <dbReference type="ARBA" id="ARBA00005259"/>
    </source>
</evidence>
<evidence type="ECO:0000256" key="10">
    <source>
        <dbReference type="ARBA" id="ARBA00022857"/>
    </source>
</evidence>
<comment type="cofactor">
    <cofactor evidence="15 18">
        <name>Zn(2+)</name>
        <dbReference type="ChEBI" id="CHEBI:29105"/>
    </cofactor>
    <text evidence="15 18">Binds 1 zinc ion.</text>
</comment>
<keyword evidence="12" id="KW-0511">Multifunctional enzyme</keyword>
<evidence type="ECO:0000256" key="17">
    <source>
        <dbReference type="PIRSR" id="PIRSR006769-2"/>
    </source>
</evidence>
<dbReference type="Gene3D" id="3.40.140.10">
    <property type="entry name" value="Cytidine Deaminase, domain 2"/>
    <property type="match status" value="1"/>
</dbReference>
<dbReference type="Proteomes" id="UP000183967">
    <property type="component" value="Unassembled WGS sequence"/>
</dbReference>
<dbReference type="InterPro" id="IPR016193">
    <property type="entry name" value="Cytidine_deaminase-like"/>
</dbReference>
<evidence type="ECO:0000313" key="20">
    <source>
        <dbReference type="EMBL" id="SHH41248.1"/>
    </source>
</evidence>
<evidence type="ECO:0000256" key="1">
    <source>
        <dbReference type="ARBA" id="ARBA00002151"/>
    </source>
</evidence>
<keyword evidence="6 15" id="KW-0686">Riboflavin biosynthesis</keyword>
<sequence length="368" mass="40747">MNIKYMKRALELAEKGAGFVNPNPMVGCVIVKNGSIIGEGYHKYFGQNHAEVEALNSVVENPENSTMYVTLEPCSHFGKTPPCVNRIINSGIKKVIIATLDPNPLVSGKGVEILKNNGIEVEIGMLENEARKLNEIFIKYITTKVPFCLMKTAMTLDGKIATKFSDSKWITSKTSRHYVHKLRHRYSAIMVGINTIIVDNPQLTVRLKNFKGKNPVRVIVDSRCRIPLDAKVVKDVSNARTIVATTVLADKSKTKKLKELGVEVLTTPTINGRVDLNYLMKKLGEMGIDSVLLEGGGTLNYSALKSNIVDKINFFIAPKIIGGHLSKTPVDGDGVPFVKDSFYIDNITIHKLDEDIMIEGYIRNKEGD</sequence>
<dbReference type="GO" id="GO:0008835">
    <property type="term" value="F:diaminohydroxyphosphoribosylaminopyrimidine deaminase activity"/>
    <property type="evidence" value="ECO:0007669"/>
    <property type="project" value="UniProtKB-EC"/>
</dbReference>
<evidence type="ECO:0000313" key="21">
    <source>
        <dbReference type="Proteomes" id="UP000183967"/>
    </source>
</evidence>
<dbReference type="InterPro" id="IPR016192">
    <property type="entry name" value="APOBEC/CMP_deaminase_Zn-bd"/>
</dbReference>
<keyword evidence="8 15" id="KW-0378">Hydrolase</keyword>
<dbReference type="SUPFAM" id="SSF53927">
    <property type="entry name" value="Cytidine deaminase-like"/>
    <property type="match status" value="1"/>
</dbReference>